<reference evidence="1 2" key="1">
    <citation type="submission" date="2022-03" db="EMBL/GenBank/DDBJ databases">
        <authorList>
            <person name="Nunn A."/>
            <person name="Chopra R."/>
            <person name="Nunn A."/>
            <person name="Contreras Garrido A."/>
        </authorList>
    </citation>
    <scope>NUCLEOTIDE SEQUENCE [LARGE SCALE GENOMIC DNA]</scope>
</reference>
<organism evidence="1 2">
    <name type="scientific">Thlaspi arvense</name>
    <name type="common">Field penny-cress</name>
    <dbReference type="NCBI Taxonomy" id="13288"/>
    <lineage>
        <taxon>Eukaryota</taxon>
        <taxon>Viridiplantae</taxon>
        <taxon>Streptophyta</taxon>
        <taxon>Embryophyta</taxon>
        <taxon>Tracheophyta</taxon>
        <taxon>Spermatophyta</taxon>
        <taxon>Magnoliopsida</taxon>
        <taxon>eudicotyledons</taxon>
        <taxon>Gunneridae</taxon>
        <taxon>Pentapetalae</taxon>
        <taxon>rosids</taxon>
        <taxon>malvids</taxon>
        <taxon>Brassicales</taxon>
        <taxon>Brassicaceae</taxon>
        <taxon>Thlaspideae</taxon>
        <taxon>Thlaspi</taxon>
    </lineage>
</organism>
<evidence type="ECO:0000313" key="2">
    <source>
        <dbReference type="Proteomes" id="UP000836841"/>
    </source>
</evidence>
<proteinExistence type="predicted"/>
<gene>
    <name evidence="1" type="ORF">TAV2_LOCUS10239</name>
</gene>
<evidence type="ECO:0000313" key="1">
    <source>
        <dbReference type="EMBL" id="CAH2052938.1"/>
    </source>
</evidence>
<dbReference type="EMBL" id="OU466859">
    <property type="protein sequence ID" value="CAH2052938.1"/>
    <property type="molecule type" value="Genomic_DNA"/>
</dbReference>
<evidence type="ECO:0008006" key="3">
    <source>
        <dbReference type="Google" id="ProtNLM"/>
    </source>
</evidence>
<protein>
    <recommendedName>
        <fullName evidence="3">DUF1216 domain-containing protein</fullName>
    </recommendedName>
</protein>
<accession>A0AAU9RWM8</accession>
<name>A0AAU9RWM8_THLAR</name>
<sequence length="318" mass="35622">MLEFMGDLEGKCPKNIKFNDFFIKLKDYMACFDSTSPDSKDIQVQLTIKSESLFWAMSAFNGTKGGTSEDSWRLVDGLLSLGKGLVEMKKIGSNEINFEQRREMIQSMMASENEGRSIDLSSFGIDYDTSKASTSKRSLSETRGTFSLPHFLKDIPKISKDFESFAYDGMLDFLASLEVRCPATTEFKNFFAKVEDYMTCFKSGPIDIIKVDISDKSEELFRAMSLLDGGKTGTSVESWRMIDGMLSIGKLLAEMKKNDSKEITFDQRKEIIGTMVKWARAIGLFVKTASEKKGKSIDLSSFGIDYAASLFKGPTDEL</sequence>
<dbReference type="Proteomes" id="UP000836841">
    <property type="component" value="Chromosome 3"/>
</dbReference>
<dbReference type="PANTHER" id="PTHR31607:SF31">
    <property type="entry name" value="DUF1216 DOMAIN-CONTAINING PROTEIN"/>
    <property type="match status" value="1"/>
</dbReference>
<keyword evidence="2" id="KW-1185">Reference proteome</keyword>
<dbReference type="AlphaFoldDB" id="A0AAU9RWM8"/>
<dbReference type="PANTHER" id="PTHR31607">
    <property type="entry name" value="DUF1216 DOMAIN-CONTAINING PROTEIN-RELATED"/>
    <property type="match status" value="1"/>
</dbReference>